<dbReference type="EMBL" id="HBNS01044679">
    <property type="protein sequence ID" value="CAE4644521.1"/>
    <property type="molecule type" value="Transcribed_RNA"/>
</dbReference>
<dbReference type="GO" id="GO:0003712">
    <property type="term" value="F:transcription coregulator activity"/>
    <property type="evidence" value="ECO:0007669"/>
    <property type="project" value="InterPro"/>
</dbReference>
<comment type="subunit">
    <text evidence="7">Component of the Mediator complex.</text>
</comment>
<protein>
    <recommendedName>
        <fullName evidence="7">Mediator of RNA polymerase II transcription subunit 31</fullName>
    </recommendedName>
</protein>
<dbReference type="AlphaFoldDB" id="A0A6V2LYR4"/>
<comment type="subcellular location">
    <subcellularLocation>
        <location evidence="1 7">Nucleus</location>
    </subcellularLocation>
</comment>
<evidence type="ECO:0000256" key="6">
    <source>
        <dbReference type="ARBA" id="ARBA00023242"/>
    </source>
</evidence>
<evidence type="ECO:0000313" key="9">
    <source>
        <dbReference type="EMBL" id="CAE4644518.1"/>
    </source>
</evidence>
<organism evidence="11">
    <name type="scientific">Ditylum brightwellii</name>
    <dbReference type="NCBI Taxonomy" id="49249"/>
    <lineage>
        <taxon>Eukaryota</taxon>
        <taxon>Sar</taxon>
        <taxon>Stramenopiles</taxon>
        <taxon>Ochrophyta</taxon>
        <taxon>Bacillariophyta</taxon>
        <taxon>Mediophyceae</taxon>
        <taxon>Lithodesmiophycidae</taxon>
        <taxon>Lithodesmiales</taxon>
        <taxon>Lithodesmiaceae</taxon>
        <taxon>Ditylum</taxon>
    </lineage>
</organism>
<evidence type="ECO:0000313" key="10">
    <source>
        <dbReference type="EMBL" id="CAE4644519.1"/>
    </source>
</evidence>
<evidence type="ECO:0000256" key="8">
    <source>
        <dbReference type="SAM" id="MobiDB-lite"/>
    </source>
</evidence>
<dbReference type="InterPro" id="IPR008831">
    <property type="entry name" value="Mediator_Med31"/>
</dbReference>
<feature type="region of interest" description="Disordered" evidence="8">
    <location>
        <begin position="1"/>
        <end position="43"/>
    </location>
</feature>
<evidence type="ECO:0000256" key="4">
    <source>
        <dbReference type="ARBA" id="ARBA00023159"/>
    </source>
</evidence>
<feature type="compositionally biased region" description="Polar residues" evidence="8">
    <location>
        <begin position="32"/>
        <end position="42"/>
    </location>
</feature>
<reference evidence="11" key="1">
    <citation type="submission" date="2021-01" db="EMBL/GenBank/DDBJ databases">
        <authorList>
            <person name="Corre E."/>
            <person name="Pelletier E."/>
            <person name="Niang G."/>
            <person name="Scheremetjew M."/>
            <person name="Finn R."/>
            <person name="Kale V."/>
            <person name="Holt S."/>
            <person name="Cochrane G."/>
            <person name="Meng A."/>
            <person name="Brown T."/>
            <person name="Cohen L."/>
        </authorList>
    </citation>
    <scope>NUCLEOTIDE SEQUENCE</scope>
    <source>
        <strain evidence="11">GSO104</strain>
    </source>
</reference>
<accession>A0A6V2LYR4</accession>
<dbReference type="Pfam" id="PF05669">
    <property type="entry name" value="Med31"/>
    <property type="match status" value="1"/>
</dbReference>
<evidence type="ECO:0000256" key="3">
    <source>
        <dbReference type="ARBA" id="ARBA00023015"/>
    </source>
</evidence>
<dbReference type="InterPro" id="IPR038089">
    <property type="entry name" value="Med31_sf"/>
</dbReference>
<evidence type="ECO:0000313" key="12">
    <source>
        <dbReference type="EMBL" id="CAE4644523.1"/>
    </source>
</evidence>
<dbReference type="Gene3D" id="1.10.10.1340">
    <property type="entry name" value="Mediator of RNA polymerase II, submodule Med31 (Soh1)"/>
    <property type="match status" value="1"/>
</dbReference>
<dbReference type="GO" id="GO:0016592">
    <property type="term" value="C:mediator complex"/>
    <property type="evidence" value="ECO:0007669"/>
    <property type="project" value="InterPro"/>
</dbReference>
<dbReference type="EMBL" id="HBNS01044678">
    <property type="protein sequence ID" value="CAE4644519.1"/>
    <property type="molecule type" value="Transcribed_RNA"/>
</dbReference>
<keyword evidence="4 7" id="KW-0010">Activator</keyword>
<keyword evidence="3 7" id="KW-0805">Transcription regulation</keyword>
<evidence type="ECO:0000256" key="5">
    <source>
        <dbReference type="ARBA" id="ARBA00023163"/>
    </source>
</evidence>
<proteinExistence type="inferred from homology"/>
<sequence>MADENAMDISPPTPLASNTKADTPPPPAPLPSENSTPTTAKATTELPPNRFELELEFIQCLASPAYLHHLAESNVLSSPSFLSYLRYLRYWKRPEYVRFIIYPHCLYFLDLILENETFRREMGNVGFRNFVHEQQFYSWQFRSERLYGRGAHKAVLPQVMGGGNEGGAVVDNGAVEENVDQTEARMSLGSSGSSA</sequence>
<comment type="similarity">
    <text evidence="2 7">Belongs to the Mediator complex subunit 31 family.</text>
</comment>
<evidence type="ECO:0000256" key="1">
    <source>
        <dbReference type="ARBA" id="ARBA00004123"/>
    </source>
</evidence>
<comment type="function">
    <text evidence="7">Component of the Mediator complex, a coactivator involved in the regulated transcription of nearly all RNA polymerase II-dependent genes. Mediator functions as a bridge to convey information from gene-specific regulatory proteins to the basal RNA polymerase II transcription machinery. Mediator is recruited to promoters by direct interactions with regulatory proteins and serves as a scaffold for the assembly of a functional preinitiation complex with RNA polymerase II and the general transcription factors.</text>
</comment>
<keyword evidence="5 7" id="KW-0804">Transcription</keyword>
<evidence type="ECO:0000256" key="7">
    <source>
        <dbReference type="RuleBase" id="RU364129"/>
    </source>
</evidence>
<name>A0A6V2LYR4_9STRA</name>
<dbReference type="EMBL" id="HBNS01044680">
    <property type="protein sequence ID" value="CAE4644523.1"/>
    <property type="molecule type" value="Transcribed_RNA"/>
</dbReference>
<evidence type="ECO:0000313" key="11">
    <source>
        <dbReference type="EMBL" id="CAE4644521.1"/>
    </source>
</evidence>
<dbReference type="GO" id="GO:0006355">
    <property type="term" value="P:regulation of DNA-templated transcription"/>
    <property type="evidence" value="ECO:0007669"/>
    <property type="project" value="InterPro"/>
</dbReference>
<dbReference type="PANTHER" id="PTHR13186">
    <property type="entry name" value="MEDIATOR OF RNA POLYMERASE II TRANSCRIPTION SUBUNIT 31"/>
    <property type="match status" value="1"/>
</dbReference>
<evidence type="ECO:0000256" key="2">
    <source>
        <dbReference type="ARBA" id="ARBA00006378"/>
    </source>
</evidence>
<keyword evidence="6 7" id="KW-0539">Nucleus</keyword>
<gene>
    <name evidence="9" type="ORF">DBRI00130_LOCUS34614</name>
    <name evidence="10" type="ORF">DBRI00130_LOCUS34615</name>
    <name evidence="11" type="ORF">DBRI00130_LOCUS34616</name>
    <name evidence="12" type="ORF">DBRI00130_LOCUS34617</name>
</gene>
<dbReference type="EMBL" id="HBNS01044677">
    <property type="protein sequence ID" value="CAE4644518.1"/>
    <property type="molecule type" value="Transcribed_RNA"/>
</dbReference>